<dbReference type="EMBL" id="CP060394">
    <property type="protein sequence ID" value="QNI32800.1"/>
    <property type="molecule type" value="Genomic_DNA"/>
</dbReference>
<accession>A0A7G8BJT0</accession>
<dbReference type="Pfam" id="PF04234">
    <property type="entry name" value="CopC"/>
    <property type="match status" value="1"/>
</dbReference>
<evidence type="ECO:0000256" key="3">
    <source>
        <dbReference type="ARBA" id="ARBA00022729"/>
    </source>
</evidence>
<dbReference type="PANTHER" id="PTHR34820:SF4">
    <property type="entry name" value="INNER MEMBRANE PROTEIN YEBZ"/>
    <property type="match status" value="1"/>
</dbReference>
<keyword evidence="2" id="KW-0479">Metal-binding</keyword>
<dbReference type="GO" id="GO:0006825">
    <property type="term" value="P:copper ion transport"/>
    <property type="evidence" value="ECO:0007669"/>
    <property type="project" value="InterPro"/>
</dbReference>
<keyword evidence="4" id="KW-0186">Copper</keyword>
<dbReference type="GO" id="GO:0030313">
    <property type="term" value="C:cell envelope"/>
    <property type="evidence" value="ECO:0007669"/>
    <property type="project" value="UniProtKB-SubCell"/>
</dbReference>
<feature type="domain" description="CopC" evidence="5">
    <location>
        <begin position="30"/>
        <end position="123"/>
    </location>
</feature>
<evidence type="ECO:0000313" key="7">
    <source>
        <dbReference type="Proteomes" id="UP000515312"/>
    </source>
</evidence>
<evidence type="ECO:0000256" key="4">
    <source>
        <dbReference type="ARBA" id="ARBA00023008"/>
    </source>
</evidence>
<reference evidence="6 7" key="1">
    <citation type="submission" date="2020-08" db="EMBL/GenBank/DDBJ databases">
        <title>Edaphobacter telluris sp. nov. and Acidobacterium dinghuensis sp. nov., two acidobacteria isolated from forest soil.</title>
        <authorList>
            <person name="Fu J."/>
            <person name="Qiu L."/>
        </authorList>
    </citation>
    <scope>NUCLEOTIDE SEQUENCE [LARGE SCALE GENOMIC DNA]</scope>
    <source>
        <strain evidence="6">4Y35</strain>
    </source>
</reference>
<protein>
    <submittedName>
        <fullName evidence="6">Copper resistance protein CopC</fullName>
    </submittedName>
</protein>
<dbReference type="GO" id="GO:0042597">
    <property type="term" value="C:periplasmic space"/>
    <property type="evidence" value="ECO:0007669"/>
    <property type="project" value="InterPro"/>
</dbReference>
<dbReference type="GO" id="GO:0046688">
    <property type="term" value="P:response to copper ion"/>
    <property type="evidence" value="ECO:0007669"/>
    <property type="project" value="InterPro"/>
</dbReference>
<dbReference type="GO" id="GO:0005507">
    <property type="term" value="F:copper ion binding"/>
    <property type="evidence" value="ECO:0007669"/>
    <property type="project" value="InterPro"/>
</dbReference>
<dbReference type="InterPro" id="IPR032694">
    <property type="entry name" value="CopC/D"/>
</dbReference>
<dbReference type="InterPro" id="IPR014755">
    <property type="entry name" value="Cu-Rt/internalin_Ig-like"/>
</dbReference>
<keyword evidence="3" id="KW-0732">Signal</keyword>
<evidence type="ECO:0000313" key="6">
    <source>
        <dbReference type="EMBL" id="QNI32800.1"/>
    </source>
</evidence>
<dbReference type="Gene3D" id="2.60.40.1220">
    <property type="match status" value="1"/>
</dbReference>
<dbReference type="AlphaFoldDB" id="A0A7G8BJT0"/>
<comment type="subcellular location">
    <subcellularLocation>
        <location evidence="1">Cell envelope</location>
    </subcellularLocation>
</comment>
<evidence type="ECO:0000259" key="5">
    <source>
        <dbReference type="Pfam" id="PF04234"/>
    </source>
</evidence>
<gene>
    <name evidence="6" type="ORF">H7849_02020</name>
</gene>
<evidence type="ECO:0000256" key="1">
    <source>
        <dbReference type="ARBA" id="ARBA00004196"/>
    </source>
</evidence>
<dbReference type="PANTHER" id="PTHR34820">
    <property type="entry name" value="INNER MEMBRANE PROTEIN YEBZ"/>
    <property type="match status" value="1"/>
</dbReference>
<dbReference type="InterPro" id="IPR007348">
    <property type="entry name" value="CopC_dom"/>
</dbReference>
<dbReference type="Proteomes" id="UP000515312">
    <property type="component" value="Chromosome"/>
</dbReference>
<dbReference type="KEGG" id="adin:H7849_02020"/>
<dbReference type="InterPro" id="IPR014756">
    <property type="entry name" value="Ig_E-set"/>
</dbReference>
<proteinExistence type="predicted"/>
<dbReference type="SUPFAM" id="SSF81296">
    <property type="entry name" value="E set domains"/>
    <property type="match status" value="1"/>
</dbReference>
<organism evidence="6 7">
    <name type="scientific">Alloacidobacterium dinghuense</name>
    <dbReference type="NCBI Taxonomy" id="2763107"/>
    <lineage>
        <taxon>Bacteria</taxon>
        <taxon>Pseudomonadati</taxon>
        <taxon>Acidobacteriota</taxon>
        <taxon>Terriglobia</taxon>
        <taxon>Terriglobales</taxon>
        <taxon>Acidobacteriaceae</taxon>
        <taxon>Alloacidobacterium</taxon>
    </lineage>
</organism>
<dbReference type="GO" id="GO:0005886">
    <property type="term" value="C:plasma membrane"/>
    <property type="evidence" value="ECO:0007669"/>
    <property type="project" value="TreeGrafter"/>
</dbReference>
<evidence type="ECO:0000256" key="2">
    <source>
        <dbReference type="ARBA" id="ARBA00022723"/>
    </source>
</evidence>
<name>A0A7G8BJT0_9BACT</name>
<dbReference type="RefSeq" id="WP_186743754.1">
    <property type="nucleotide sequence ID" value="NZ_CP060394.1"/>
</dbReference>
<keyword evidence="7" id="KW-1185">Reference proteome</keyword>
<sequence length="124" mass="13126">MKAVHSFPKGLLLAVIFSAIVSVPRLALAHAVLLTSTPTAHATVKGPQISVYLKFNSRIDGAHSRLYLVDSSGKVQPLTLAPQDSPDALAAEGVKLNAGGYTIRWQALASDGHITRGEIPFTVQ</sequence>